<evidence type="ECO:0000259" key="4">
    <source>
        <dbReference type="PROSITE" id="PS50949"/>
    </source>
</evidence>
<dbReference type="Proteomes" id="UP001501671">
    <property type="component" value="Unassembled WGS sequence"/>
</dbReference>
<feature type="domain" description="HTH gntR-type" evidence="4">
    <location>
        <begin position="21"/>
        <end position="87"/>
    </location>
</feature>
<dbReference type="InterPro" id="IPR036388">
    <property type="entry name" value="WH-like_DNA-bd_sf"/>
</dbReference>
<evidence type="ECO:0000313" key="5">
    <source>
        <dbReference type="EMBL" id="GAA4328147.1"/>
    </source>
</evidence>
<dbReference type="Gene3D" id="3.40.1410.10">
    <property type="entry name" value="Chorismate lyase-like"/>
    <property type="match status" value="1"/>
</dbReference>
<dbReference type="InterPro" id="IPR050679">
    <property type="entry name" value="Bact_HTH_transcr_reg"/>
</dbReference>
<sequence length="268" mass="29479">MKDPSHQSARGPGATLLFDATPKYLQVRTILLRWLATLAPGDKLPTEPTLASQFGVSRETIRAALRALEEDGIIARRPRVGTWLARQVDGPEDRRITGPIEDLAAMGITTRAKLVRQGMVAPGAEVAQALKLAEGGKAFEINRLRFLDGSPLVLLQASFPVETGRQIARMRLRTGLFVPALRSIHGPAVEEEYRHIDAAMAAPEVAELLDMPAGTPLLLVKRLFVDACRRPVVYFVSHFRSDRYFYTVNLPRARGAGQARRARTAGRA</sequence>
<dbReference type="InterPro" id="IPR036390">
    <property type="entry name" value="WH_DNA-bd_sf"/>
</dbReference>
<reference evidence="6" key="1">
    <citation type="journal article" date="2019" name="Int. J. Syst. Evol. Microbiol.">
        <title>The Global Catalogue of Microorganisms (GCM) 10K type strain sequencing project: providing services to taxonomists for standard genome sequencing and annotation.</title>
        <authorList>
            <consortium name="The Broad Institute Genomics Platform"/>
            <consortium name="The Broad Institute Genome Sequencing Center for Infectious Disease"/>
            <person name="Wu L."/>
            <person name="Ma J."/>
        </authorList>
    </citation>
    <scope>NUCLEOTIDE SEQUENCE [LARGE SCALE GENOMIC DNA]</scope>
    <source>
        <strain evidence="6">JCM 17666</strain>
    </source>
</reference>
<evidence type="ECO:0000313" key="6">
    <source>
        <dbReference type="Proteomes" id="UP001501671"/>
    </source>
</evidence>
<dbReference type="Pfam" id="PF07702">
    <property type="entry name" value="UTRA"/>
    <property type="match status" value="1"/>
</dbReference>
<name>A0ABP8GPU6_9BURK</name>
<dbReference type="RefSeq" id="WP_345247648.1">
    <property type="nucleotide sequence ID" value="NZ_BAABFO010000005.1"/>
</dbReference>
<proteinExistence type="predicted"/>
<dbReference type="InterPro" id="IPR028978">
    <property type="entry name" value="Chorismate_lyase_/UTRA_dom_sf"/>
</dbReference>
<comment type="caution">
    <text evidence="5">The sequence shown here is derived from an EMBL/GenBank/DDBJ whole genome shotgun (WGS) entry which is preliminary data.</text>
</comment>
<dbReference type="PANTHER" id="PTHR44846">
    <property type="entry name" value="MANNOSYL-D-GLYCERATE TRANSPORT/METABOLISM SYSTEM REPRESSOR MNGR-RELATED"/>
    <property type="match status" value="1"/>
</dbReference>
<gene>
    <name evidence="5" type="primary">phnF</name>
    <name evidence="5" type="ORF">GCM10023144_13650</name>
</gene>
<evidence type="ECO:0000256" key="1">
    <source>
        <dbReference type="ARBA" id="ARBA00023015"/>
    </source>
</evidence>
<dbReference type="PANTHER" id="PTHR44846:SF1">
    <property type="entry name" value="MANNOSYL-D-GLYCERATE TRANSPORT_METABOLISM SYSTEM REPRESSOR MNGR-RELATED"/>
    <property type="match status" value="1"/>
</dbReference>
<dbReference type="SUPFAM" id="SSF64288">
    <property type="entry name" value="Chorismate lyase-like"/>
    <property type="match status" value="1"/>
</dbReference>
<dbReference type="InterPro" id="IPR011663">
    <property type="entry name" value="UTRA"/>
</dbReference>
<dbReference type="SUPFAM" id="SSF46785">
    <property type="entry name" value="Winged helix' DNA-binding domain"/>
    <property type="match status" value="1"/>
</dbReference>
<dbReference type="CDD" id="cd07377">
    <property type="entry name" value="WHTH_GntR"/>
    <property type="match status" value="1"/>
</dbReference>
<keyword evidence="2" id="KW-0238">DNA-binding</keyword>
<accession>A0ABP8GPU6</accession>
<keyword evidence="3" id="KW-0804">Transcription</keyword>
<evidence type="ECO:0000256" key="2">
    <source>
        <dbReference type="ARBA" id="ARBA00023125"/>
    </source>
</evidence>
<organism evidence="5 6">
    <name type="scientific">Pigmentiphaga soli</name>
    <dbReference type="NCBI Taxonomy" id="1007095"/>
    <lineage>
        <taxon>Bacteria</taxon>
        <taxon>Pseudomonadati</taxon>
        <taxon>Pseudomonadota</taxon>
        <taxon>Betaproteobacteria</taxon>
        <taxon>Burkholderiales</taxon>
        <taxon>Alcaligenaceae</taxon>
        <taxon>Pigmentiphaga</taxon>
    </lineage>
</organism>
<dbReference type="InterPro" id="IPR000524">
    <property type="entry name" value="Tscrpt_reg_HTH_GntR"/>
</dbReference>
<keyword evidence="6" id="KW-1185">Reference proteome</keyword>
<dbReference type="Pfam" id="PF00392">
    <property type="entry name" value="GntR"/>
    <property type="match status" value="1"/>
</dbReference>
<dbReference type="EMBL" id="BAABFO010000005">
    <property type="protein sequence ID" value="GAA4328147.1"/>
    <property type="molecule type" value="Genomic_DNA"/>
</dbReference>
<dbReference type="PROSITE" id="PS50949">
    <property type="entry name" value="HTH_GNTR"/>
    <property type="match status" value="1"/>
</dbReference>
<dbReference type="SMART" id="SM00345">
    <property type="entry name" value="HTH_GNTR"/>
    <property type="match status" value="1"/>
</dbReference>
<keyword evidence="1" id="KW-0805">Transcription regulation</keyword>
<dbReference type="PRINTS" id="PR00035">
    <property type="entry name" value="HTHGNTR"/>
</dbReference>
<protein>
    <submittedName>
        <fullName evidence="5">Phosphonate metabolism transcriptional regulator PhnF</fullName>
    </submittedName>
</protein>
<evidence type="ECO:0000256" key="3">
    <source>
        <dbReference type="ARBA" id="ARBA00023163"/>
    </source>
</evidence>
<dbReference type="SMART" id="SM00866">
    <property type="entry name" value="UTRA"/>
    <property type="match status" value="1"/>
</dbReference>
<dbReference type="Gene3D" id="1.10.10.10">
    <property type="entry name" value="Winged helix-like DNA-binding domain superfamily/Winged helix DNA-binding domain"/>
    <property type="match status" value="1"/>
</dbReference>